<gene>
    <name evidence="2" type="ORF">GCM10011389_01590</name>
</gene>
<evidence type="ECO:0008006" key="4">
    <source>
        <dbReference type="Google" id="ProtNLM"/>
    </source>
</evidence>
<name>A0ABQ1PIY2_9BACI</name>
<sequence length="101" mass="11839">MILKVQEEAAQWYKNELELEDNDSLRFFVRYGGVGGLQPGMSLGVRPDSPAEPIAEDQQQGIRFYVEQEDAWYFDHYNVTVKYDPDTQEPDFDYYESENES</sequence>
<dbReference type="RefSeq" id="WP_188649983.1">
    <property type="nucleotide sequence ID" value="NZ_BMIN01000001.1"/>
</dbReference>
<dbReference type="Proteomes" id="UP000642571">
    <property type="component" value="Unassembled WGS sequence"/>
</dbReference>
<organism evidence="2 3">
    <name type="scientific">Pontibacillus salipaludis</name>
    <dbReference type="NCBI Taxonomy" id="1697394"/>
    <lineage>
        <taxon>Bacteria</taxon>
        <taxon>Bacillati</taxon>
        <taxon>Bacillota</taxon>
        <taxon>Bacilli</taxon>
        <taxon>Bacillales</taxon>
        <taxon>Bacillaceae</taxon>
        <taxon>Pontibacillus</taxon>
    </lineage>
</organism>
<dbReference type="PIRSF" id="PIRSF034852">
    <property type="entry name" value="UCP034852"/>
    <property type="match status" value="1"/>
</dbReference>
<evidence type="ECO:0000313" key="3">
    <source>
        <dbReference type="Proteomes" id="UP000642571"/>
    </source>
</evidence>
<comment type="caution">
    <text evidence="2">The sequence shown here is derived from an EMBL/GenBank/DDBJ whole genome shotgun (WGS) entry which is preliminary data.</text>
</comment>
<keyword evidence="3" id="KW-1185">Reference proteome</keyword>
<comment type="similarity">
    <text evidence="1">Belongs to the HesB/IscA family.</text>
</comment>
<dbReference type="SUPFAM" id="SSF89360">
    <property type="entry name" value="HesB-like domain"/>
    <property type="match status" value="1"/>
</dbReference>
<proteinExistence type="inferred from homology"/>
<dbReference type="EMBL" id="BMIN01000001">
    <property type="protein sequence ID" value="GGC98112.1"/>
    <property type="molecule type" value="Genomic_DNA"/>
</dbReference>
<protein>
    <recommendedName>
        <fullName evidence="4">FeS cluster biogenesis domain-containing protein</fullName>
    </recommendedName>
</protein>
<evidence type="ECO:0000313" key="2">
    <source>
        <dbReference type="EMBL" id="GGC98112.1"/>
    </source>
</evidence>
<accession>A0ABQ1PIY2</accession>
<dbReference type="InterPro" id="IPR008326">
    <property type="entry name" value="PdhI-like"/>
</dbReference>
<dbReference type="InterPro" id="IPR035903">
    <property type="entry name" value="HesB-like_dom_sf"/>
</dbReference>
<reference evidence="3" key="1">
    <citation type="journal article" date="2019" name="Int. J. Syst. Evol. Microbiol.">
        <title>The Global Catalogue of Microorganisms (GCM) 10K type strain sequencing project: providing services to taxonomists for standard genome sequencing and annotation.</title>
        <authorList>
            <consortium name="The Broad Institute Genomics Platform"/>
            <consortium name="The Broad Institute Genome Sequencing Center for Infectious Disease"/>
            <person name="Wu L."/>
            <person name="Ma J."/>
        </authorList>
    </citation>
    <scope>NUCLEOTIDE SEQUENCE [LARGE SCALE GENOMIC DNA]</scope>
    <source>
        <strain evidence="3">CGMCC 1.15353</strain>
    </source>
</reference>
<evidence type="ECO:0000256" key="1">
    <source>
        <dbReference type="ARBA" id="ARBA00006718"/>
    </source>
</evidence>